<gene>
    <name evidence="1" type="ORF">ACFW88_25750</name>
</gene>
<dbReference type="Proteomes" id="UP001599756">
    <property type="component" value="Unassembled WGS sequence"/>
</dbReference>
<dbReference type="RefSeq" id="WP_381826959.1">
    <property type="nucleotide sequence ID" value="NZ_JBHYTS010000047.1"/>
</dbReference>
<evidence type="ECO:0000313" key="2">
    <source>
        <dbReference type="Proteomes" id="UP001599756"/>
    </source>
</evidence>
<keyword evidence="2" id="KW-1185">Reference proteome</keyword>
<accession>A0ABW6HC12</accession>
<sequence length="310" mass="33796">MSAAPLPPDLLRAATEALARALAHPTAARAGAEAEIAAIYGERITRDLTGSEARLLESITDTRERGLALCRAGRIHAGGSLIARARATLTRADIGREAFVLSDSFLCAGEGFVHFKSDRPDAAVSSMIEAIDRCRELRDAWGYPVEGRRIHLACNAARVRAEAARHEESSVVLAQLVNLIATSDRRFWPYPDLEYLSGPDPLGDDARWELLDQVLTAVSRLAPEALGRVTAALPSDPPGHEPHPLVTRARCFTEAIRAHASEDFEAFLSHCTDFPPPAPHHLPRASRHLVERLLTGMPSSERRIRGEPGR</sequence>
<dbReference type="EMBL" id="JBHYTS010000047">
    <property type="protein sequence ID" value="MFE1753906.1"/>
    <property type="molecule type" value="Genomic_DNA"/>
</dbReference>
<comment type="caution">
    <text evidence="1">The sequence shown here is derived from an EMBL/GenBank/DDBJ whole genome shotgun (WGS) entry which is preliminary data.</text>
</comment>
<evidence type="ECO:0000313" key="1">
    <source>
        <dbReference type="EMBL" id="MFE1753906.1"/>
    </source>
</evidence>
<name>A0ABW6HC12_9ACTN</name>
<proteinExistence type="predicted"/>
<reference evidence="1 2" key="1">
    <citation type="submission" date="2024-09" db="EMBL/GenBank/DDBJ databases">
        <title>The Natural Products Discovery Center: Release of the First 8490 Sequenced Strains for Exploring Actinobacteria Biosynthetic Diversity.</title>
        <authorList>
            <person name="Kalkreuter E."/>
            <person name="Kautsar S.A."/>
            <person name="Yang D."/>
            <person name="Bader C.D."/>
            <person name="Teijaro C.N."/>
            <person name="Fluegel L."/>
            <person name="Davis C.M."/>
            <person name="Simpson J.R."/>
            <person name="Lauterbach L."/>
            <person name="Steele A.D."/>
            <person name="Gui C."/>
            <person name="Meng S."/>
            <person name="Li G."/>
            <person name="Viehrig K."/>
            <person name="Ye F."/>
            <person name="Su P."/>
            <person name="Kiefer A.F."/>
            <person name="Nichols A."/>
            <person name="Cepeda A.J."/>
            <person name="Yan W."/>
            <person name="Fan B."/>
            <person name="Jiang Y."/>
            <person name="Adhikari A."/>
            <person name="Zheng C.-J."/>
            <person name="Schuster L."/>
            <person name="Cowan T.M."/>
            <person name="Smanski M.J."/>
            <person name="Chevrette M.G."/>
            <person name="De Carvalho L.P.S."/>
            <person name="Shen B."/>
        </authorList>
    </citation>
    <scope>NUCLEOTIDE SEQUENCE [LARGE SCALE GENOMIC DNA]</scope>
    <source>
        <strain evidence="1 2">NPDC059500</strain>
    </source>
</reference>
<organism evidence="1 2">
    <name type="scientific">Streptomyces anandii</name>
    <dbReference type="NCBI Taxonomy" id="285454"/>
    <lineage>
        <taxon>Bacteria</taxon>
        <taxon>Bacillati</taxon>
        <taxon>Actinomycetota</taxon>
        <taxon>Actinomycetes</taxon>
        <taxon>Kitasatosporales</taxon>
        <taxon>Streptomycetaceae</taxon>
        <taxon>Streptomyces</taxon>
    </lineage>
</organism>
<protein>
    <submittedName>
        <fullName evidence="1">Uncharacterized protein</fullName>
    </submittedName>
</protein>